<reference evidence="1 2" key="1">
    <citation type="journal article" date="2019" name="Int. J. Syst. Evol. Microbiol.">
        <title>The Global Catalogue of Microorganisms (GCM) 10K type strain sequencing project: providing services to taxonomists for standard genome sequencing and annotation.</title>
        <authorList>
            <consortium name="The Broad Institute Genomics Platform"/>
            <consortium name="The Broad Institute Genome Sequencing Center for Infectious Disease"/>
            <person name="Wu L."/>
            <person name="Ma J."/>
        </authorList>
    </citation>
    <scope>NUCLEOTIDE SEQUENCE [LARGE SCALE GENOMIC DNA]</scope>
    <source>
        <strain evidence="1 2">JCM 16331</strain>
    </source>
</reference>
<dbReference type="Proteomes" id="UP000608850">
    <property type="component" value="Unassembled WGS sequence"/>
</dbReference>
<sequence length="187" mass="21035">MSRFNRTPSREYSEFVDAVAEYAAGEHEPGEDVYRAVADALAEELRERFRQGWGLDEEAETPCLRRVITGADECTCSSTRSWADRERETIGARDDPPHAAPHSDHAELWLDDGEPVLYAMHPSGLSVSSVSKTAVGEDGKQIRNGWFDVLEFAQAWGLEFAVMPVSHYHAFSRTCVVFYAPEWASHR</sequence>
<dbReference type="RefSeq" id="WP_188880201.1">
    <property type="nucleotide sequence ID" value="NZ_BMOQ01000015.1"/>
</dbReference>
<protein>
    <submittedName>
        <fullName evidence="1">Uncharacterized protein</fullName>
    </submittedName>
</protein>
<comment type="caution">
    <text evidence="1">The sequence shown here is derived from an EMBL/GenBank/DDBJ whole genome shotgun (WGS) entry which is preliminary data.</text>
</comment>
<dbReference type="OrthoDB" id="316310at2157"/>
<keyword evidence="2" id="KW-1185">Reference proteome</keyword>
<accession>A0A830GG30</accession>
<name>A0A830GG30_9EURY</name>
<dbReference type="EMBL" id="BMOQ01000015">
    <property type="protein sequence ID" value="GGN26959.1"/>
    <property type="molecule type" value="Genomic_DNA"/>
</dbReference>
<proteinExistence type="predicted"/>
<organism evidence="1 2">
    <name type="scientific">Halarchaeum nitratireducens</name>
    <dbReference type="NCBI Taxonomy" id="489913"/>
    <lineage>
        <taxon>Archaea</taxon>
        <taxon>Methanobacteriati</taxon>
        <taxon>Methanobacteriota</taxon>
        <taxon>Stenosarchaea group</taxon>
        <taxon>Halobacteria</taxon>
        <taxon>Halobacteriales</taxon>
        <taxon>Halobacteriaceae</taxon>
    </lineage>
</organism>
<dbReference type="AlphaFoldDB" id="A0A830GG30"/>
<gene>
    <name evidence="1" type="ORF">GCM10009021_31830</name>
</gene>
<evidence type="ECO:0000313" key="2">
    <source>
        <dbReference type="Proteomes" id="UP000608850"/>
    </source>
</evidence>
<evidence type="ECO:0000313" key="1">
    <source>
        <dbReference type="EMBL" id="GGN26959.1"/>
    </source>
</evidence>